<dbReference type="AlphaFoldDB" id="C1MKN9"/>
<protein>
    <submittedName>
        <fullName evidence="2">Predicted protein</fullName>
    </submittedName>
</protein>
<keyword evidence="3" id="KW-1185">Reference proteome</keyword>
<dbReference type="RefSeq" id="XP_003056027.1">
    <property type="nucleotide sequence ID" value="XM_003055981.1"/>
</dbReference>
<dbReference type="KEGG" id="mpp:MICPUCDRAFT_64521"/>
<sequence length="183" mass="22668">MRQRDFPGVERAKRRGRRRERGRGRRRSRAIPRRTSWRRDRASRTPRPGHVPRDCSLRRRERRRVWNVAEKLERRRRARRRASRRAPWGDADVFRFLGEPFRQIERIQQRTRRERGLPGVRARLRVCGRRRRDVVARPDRRRQRRRVALRRKSARARGRGRRGRSVRLSPRRRRRWRPHRGVG</sequence>
<feature type="compositionally biased region" description="Basic residues" evidence="1">
    <location>
        <begin position="139"/>
        <end position="183"/>
    </location>
</feature>
<gene>
    <name evidence="2" type="ORF">MICPUCDRAFT_64521</name>
</gene>
<name>C1MKN9_MICPC</name>
<organism evidence="3">
    <name type="scientific">Micromonas pusilla (strain CCMP1545)</name>
    <name type="common">Picoplanktonic green alga</name>
    <dbReference type="NCBI Taxonomy" id="564608"/>
    <lineage>
        <taxon>Eukaryota</taxon>
        <taxon>Viridiplantae</taxon>
        <taxon>Chlorophyta</taxon>
        <taxon>Mamiellophyceae</taxon>
        <taxon>Mamiellales</taxon>
        <taxon>Mamiellaceae</taxon>
        <taxon>Micromonas</taxon>
    </lineage>
</organism>
<dbReference type="Proteomes" id="UP000001876">
    <property type="component" value="Unassembled WGS sequence"/>
</dbReference>
<reference evidence="2 3" key="1">
    <citation type="journal article" date="2009" name="Science">
        <title>Green evolution and dynamic adaptations revealed by genomes of the marine picoeukaryotes Micromonas.</title>
        <authorList>
            <person name="Worden A.Z."/>
            <person name="Lee J.H."/>
            <person name="Mock T."/>
            <person name="Rouze P."/>
            <person name="Simmons M.P."/>
            <person name="Aerts A.L."/>
            <person name="Allen A.E."/>
            <person name="Cuvelier M.L."/>
            <person name="Derelle E."/>
            <person name="Everett M.V."/>
            <person name="Foulon E."/>
            <person name="Grimwood J."/>
            <person name="Gundlach H."/>
            <person name="Henrissat B."/>
            <person name="Napoli C."/>
            <person name="McDonald S.M."/>
            <person name="Parker M.S."/>
            <person name="Rombauts S."/>
            <person name="Salamov A."/>
            <person name="Von Dassow P."/>
            <person name="Badger J.H."/>
            <person name="Coutinho P.M."/>
            <person name="Demir E."/>
            <person name="Dubchak I."/>
            <person name="Gentemann C."/>
            <person name="Eikrem W."/>
            <person name="Gready J.E."/>
            <person name="John U."/>
            <person name="Lanier W."/>
            <person name="Lindquist E.A."/>
            <person name="Lucas S."/>
            <person name="Mayer K.F."/>
            <person name="Moreau H."/>
            <person name="Not F."/>
            <person name="Otillar R."/>
            <person name="Panaud O."/>
            <person name="Pangilinan J."/>
            <person name="Paulsen I."/>
            <person name="Piegu B."/>
            <person name="Poliakov A."/>
            <person name="Robbens S."/>
            <person name="Schmutz J."/>
            <person name="Toulza E."/>
            <person name="Wyss T."/>
            <person name="Zelensky A."/>
            <person name="Zhou K."/>
            <person name="Armbrust E.V."/>
            <person name="Bhattacharya D."/>
            <person name="Goodenough U.W."/>
            <person name="Van de Peer Y."/>
            <person name="Grigoriev I.V."/>
        </authorList>
    </citation>
    <scope>NUCLEOTIDE SEQUENCE [LARGE SCALE GENOMIC DNA]</scope>
    <source>
        <strain evidence="2 3">CCMP1545</strain>
    </source>
</reference>
<evidence type="ECO:0000256" key="1">
    <source>
        <dbReference type="SAM" id="MobiDB-lite"/>
    </source>
</evidence>
<feature type="region of interest" description="Disordered" evidence="1">
    <location>
        <begin position="1"/>
        <end position="54"/>
    </location>
</feature>
<feature type="region of interest" description="Disordered" evidence="1">
    <location>
        <begin position="134"/>
        <end position="183"/>
    </location>
</feature>
<dbReference type="GeneID" id="9681351"/>
<evidence type="ECO:0000313" key="3">
    <source>
        <dbReference type="Proteomes" id="UP000001876"/>
    </source>
</evidence>
<feature type="compositionally biased region" description="Basic residues" evidence="1">
    <location>
        <begin position="12"/>
        <end position="36"/>
    </location>
</feature>
<evidence type="ECO:0000313" key="2">
    <source>
        <dbReference type="EMBL" id="EEH59403.1"/>
    </source>
</evidence>
<accession>C1MKN9</accession>
<dbReference type="EMBL" id="GG663736">
    <property type="protein sequence ID" value="EEH59403.1"/>
    <property type="molecule type" value="Genomic_DNA"/>
</dbReference>
<feature type="compositionally biased region" description="Basic and acidic residues" evidence="1">
    <location>
        <begin position="1"/>
        <end position="11"/>
    </location>
</feature>
<proteinExistence type="predicted"/>